<reference evidence="2" key="1">
    <citation type="submission" date="2014-09" db="EMBL/GenBank/DDBJ databases">
        <authorList>
            <person name="Magalhaes I.L.F."/>
            <person name="Oliveira U."/>
            <person name="Santos F.R."/>
            <person name="Vidigal T.H.D.A."/>
            <person name="Brescovit A.D."/>
            <person name="Santos A.J."/>
        </authorList>
    </citation>
    <scope>NUCLEOTIDE SEQUENCE</scope>
    <source>
        <tissue evidence="2">Shoot tissue taken approximately 20 cm above the soil surface</tissue>
    </source>
</reference>
<dbReference type="EMBL" id="GBRH01213624">
    <property type="protein sequence ID" value="JAD84271.1"/>
    <property type="molecule type" value="Transcribed_RNA"/>
</dbReference>
<reference evidence="2" key="2">
    <citation type="journal article" date="2015" name="Data Brief">
        <title>Shoot transcriptome of the giant reed, Arundo donax.</title>
        <authorList>
            <person name="Barrero R.A."/>
            <person name="Guerrero F.D."/>
            <person name="Moolhuijzen P."/>
            <person name="Goolsby J.A."/>
            <person name="Tidwell J."/>
            <person name="Bellgard S.E."/>
            <person name="Bellgard M.I."/>
        </authorList>
    </citation>
    <scope>NUCLEOTIDE SEQUENCE</scope>
    <source>
        <tissue evidence="2">Shoot tissue taken approximately 20 cm above the soil surface</tissue>
    </source>
</reference>
<protein>
    <submittedName>
        <fullName evidence="2">Uncharacterized protein</fullName>
    </submittedName>
</protein>
<dbReference type="AlphaFoldDB" id="A0A0A9D8W8"/>
<sequence>MLGMNNLSEMFFLRRLYIHERAKTLELVTNLSLSLTLHDTNSPSHDVAWEQKSNCPQKKQRENSRCVIIIVTVSNGQCMPQEQKSHQLNKHSKDTSLSLNITW</sequence>
<name>A0A0A9D8W8_ARUDO</name>
<feature type="region of interest" description="Disordered" evidence="1">
    <location>
        <begin position="81"/>
        <end position="103"/>
    </location>
</feature>
<accession>A0A0A9D8W8</accession>
<proteinExistence type="predicted"/>
<evidence type="ECO:0000256" key="1">
    <source>
        <dbReference type="SAM" id="MobiDB-lite"/>
    </source>
</evidence>
<organism evidence="2">
    <name type="scientific">Arundo donax</name>
    <name type="common">Giant reed</name>
    <name type="synonym">Donax arundinaceus</name>
    <dbReference type="NCBI Taxonomy" id="35708"/>
    <lineage>
        <taxon>Eukaryota</taxon>
        <taxon>Viridiplantae</taxon>
        <taxon>Streptophyta</taxon>
        <taxon>Embryophyta</taxon>
        <taxon>Tracheophyta</taxon>
        <taxon>Spermatophyta</taxon>
        <taxon>Magnoliopsida</taxon>
        <taxon>Liliopsida</taxon>
        <taxon>Poales</taxon>
        <taxon>Poaceae</taxon>
        <taxon>PACMAD clade</taxon>
        <taxon>Arundinoideae</taxon>
        <taxon>Arundineae</taxon>
        <taxon>Arundo</taxon>
    </lineage>
</organism>
<evidence type="ECO:0000313" key="2">
    <source>
        <dbReference type="EMBL" id="JAD84271.1"/>
    </source>
</evidence>